<accession>A0ABV0GSW2</accession>
<dbReference type="Proteomes" id="UP001448614">
    <property type="component" value="Unassembled WGS sequence"/>
</dbReference>
<dbReference type="InterPro" id="IPR011040">
    <property type="entry name" value="Sialidase"/>
</dbReference>
<comment type="caution">
    <text evidence="6">The sequence shown here is derived from an EMBL/GenBank/DDBJ whole genome shotgun (WGS) entry which is preliminary data.</text>
</comment>
<dbReference type="InterPro" id="IPR026856">
    <property type="entry name" value="Sialidase_fam"/>
</dbReference>
<evidence type="ECO:0000256" key="4">
    <source>
        <dbReference type="SAM" id="MobiDB-lite"/>
    </source>
</evidence>
<evidence type="ECO:0000313" key="7">
    <source>
        <dbReference type="Proteomes" id="UP001448614"/>
    </source>
</evidence>
<feature type="region of interest" description="Disordered" evidence="4">
    <location>
        <begin position="396"/>
        <end position="425"/>
    </location>
</feature>
<dbReference type="PANTHER" id="PTHR10628">
    <property type="entry name" value="SIALIDASE"/>
    <property type="match status" value="1"/>
</dbReference>
<dbReference type="EC" id="3.2.1.18" evidence="3"/>
<gene>
    <name evidence="6" type="ORF">V3C41_11180</name>
</gene>
<comment type="catalytic activity">
    <reaction evidence="1">
        <text>Hydrolysis of alpha-(2-&gt;3)-, alpha-(2-&gt;6)-, alpha-(2-&gt;8)- glycosidic linkages of terminal sialic acid residues in oligosaccharides, glycoproteins, glycolipids, colominic acid and synthetic substrates.</text>
        <dbReference type="EC" id="3.2.1.18"/>
    </reaction>
</comment>
<evidence type="ECO:0000256" key="2">
    <source>
        <dbReference type="ARBA" id="ARBA00009348"/>
    </source>
</evidence>
<feature type="domain" description="Sialidase" evidence="5">
    <location>
        <begin position="46"/>
        <end position="352"/>
    </location>
</feature>
<evidence type="ECO:0000256" key="3">
    <source>
        <dbReference type="ARBA" id="ARBA00012733"/>
    </source>
</evidence>
<dbReference type="EMBL" id="JBBMFV010000004">
    <property type="protein sequence ID" value="MEO3941630.1"/>
    <property type="molecule type" value="Genomic_DNA"/>
</dbReference>
<sequence>MTSYLHIDVSPELPLAIPDLEHVLAVRGVGGYRQYRIPALAVSPRGTLLAAYDGRPNLDDLPNPIDLLLRRSTDNGKTWGPQQVVRTGQGLQGFGDPSLLVDNETGRIFMFHAAGTQAGFFEAVPGMEPDDEVQHADVSYSDDDGGTWQHRRLTAQLKSAHPGITGLFAAAGQGIHVHTGPFKGRLAQQYVVLVEGTIMAASAFSDDHGETWVLGELIGDGPSGIGPNENRVVCLDDGRLLLHSRATPCRLWSISENGGQSWSPLKPVEDLPDPSDNGSLTRFDGRPGVSLPESGTSGWLMASNNQDPQLRRNTVLSLSDDNGATWPAKLVVCPGSSAYSTVTRLPDGNVGVLYERQGYREIVFASIPAEQLTDQLGSAAASAAGGVDGGRVAGGRVAGGRVDGGRVDGGRADGGGGRVGSEPADSCPDVLAFDMELRSITPGRPDEWQNAGEFHVLPSSSDGQWDVQTWKEIGQGYSGNQVLGTREAQDLNYGPIIPGYKAGDILAFTGRARNCGTQPMTGVVLLGPHANRGDFPPVDLLPGEQALFFTPTYTVTTADLDRAALEVSFTVEADGGRIRQVRRFRFDLGTGAVQAFQG</sequence>
<keyword evidence="7" id="KW-1185">Reference proteome</keyword>
<proteinExistence type="inferred from homology"/>
<keyword evidence="6" id="KW-0378">Hydrolase</keyword>
<dbReference type="RefSeq" id="WP_347782561.1">
    <property type="nucleotide sequence ID" value="NZ_JBBMFV010000004.1"/>
</dbReference>
<dbReference type="GO" id="GO:0016798">
    <property type="term" value="F:hydrolase activity, acting on glycosyl bonds"/>
    <property type="evidence" value="ECO:0007669"/>
    <property type="project" value="UniProtKB-KW"/>
</dbReference>
<name>A0ABV0GSW2_PAENI</name>
<keyword evidence="6" id="KW-0326">Glycosidase</keyword>
<evidence type="ECO:0000313" key="6">
    <source>
        <dbReference type="EMBL" id="MEO3941630.1"/>
    </source>
</evidence>
<dbReference type="SUPFAM" id="SSF50939">
    <property type="entry name" value="Sialidases"/>
    <property type="match status" value="1"/>
</dbReference>
<dbReference type="Gene3D" id="2.120.10.10">
    <property type="match status" value="1"/>
</dbReference>
<evidence type="ECO:0000256" key="1">
    <source>
        <dbReference type="ARBA" id="ARBA00000427"/>
    </source>
</evidence>
<comment type="similarity">
    <text evidence="2">Belongs to the glycosyl hydrolase 33 family.</text>
</comment>
<reference evidence="6 7" key="1">
    <citation type="journal article" date="2024" name="Appl. Microbiol. Biotechnol.">
        <title>Biosynthetic gene clusters with biotechnological applications in novel Antarctic isolates from Actinomycetota.</title>
        <authorList>
            <person name="Bruna P."/>
            <person name="Nunez-Montero K."/>
            <person name="Contreras M.J."/>
            <person name="Leal K."/>
            <person name="Garcia M."/>
            <person name="Abanto M."/>
            <person name="Barrientos L."/>
        </authorList>
    </citation>
    <scope>NUCLEOTIDE SEQUENCE [LARGE SCALE GENOMIC DNA]</scope>
    <source>
        <strain evidence="6 7">Se16.17</strain>
    </source>
</reference>
<evidence type="ECO:0000259" key="5">
    <source>
        <dbReference type="Pfam" id="PF13088"/>
    </source>
</evidence>
<protein>
    <recommendedName>
        <fullName evidence="3">exo-alpha-sialidase</fullName>
        <ecNumber evidence="3">3.2.1.18</ecNumber>
    </recommendedName>
</protein>
<dbReference type="InterPro" id="IPR036278">
    <property type="entry name" value="Sialidase_sf"/>
</dbReference>
<dbReference type="CDD" id="cd15482">
    <property type="entry name" value="Sialidase_non-viral"/>
    <property type="match status" value="1"/>
</dbReference>
<feature type="region of interest" description="Disordered" evidence="4">
    <location>
        <begin position="262"/>
        <end position="288"/>
    </location>
</feature>
<organism evidence="6 7">
    <name type="scientific">Paenarthrobacter nicotinovorans</name>
    <name type="common">Arthrobacter nicotinovorans</name>
    <dbReference type="NCBI Taxonomy" id="29320"/>
    <lineage>
        <taxon>Bacteria</taxon>
        <taxon>Bacillati</taxon>
        <taxon>Actinomycetota</taxon>
        <taxon>Actinomycetes</taxon>
        <taxon>Micrococcales</taxon>
        <taxon>Micrococcaceae</taxon>
        <taxon>Paenarthrobacter</taxon>
    </lineage>
</organism>
<dbReference type="Pfam" id="PF13088">
    <property type="entry name" value="BNR_2"/>
    <property type="match status" value="1"/>
</dbReference>
<dbReference type="PANTHER" id="PTHR10628:SF30">
    <property type="entry name" value="EXO-ALPHA-SIALIDASE"/>
    <property type="match status" value="1"/>
</dbReference>